<dbReference type="EMBL" id="NGFP01000094">
    <property type="protein sequence ID" value="OUC94873.1"/>
    <property type="molecule type" value="Genomic_DNA"/>
</dbReference>
<evidence type="ECO:0000313" key="2">
    <source>
        <dbReference type="Proteomes" id="UP000194761"/>
    </source>
</evidence>
<comment type="caution">
    <text evidence="1">The sequence shown here is derived from an EMBL/GenBank/DDBJ whole genome shotgun (WGS) entry which is preliminary data.</text>
</comment>
<sequence length="62" mass="6945">MPWHPFPLNFRLQIDSVMPCHEQDLGQDIGEFGSEAHLQLLRRVPFVSGLPGSATSDLVNRS</sequence>
<evidence type="ECO:0000313" key="1">
    <source>
        <dbReference type="EMBL" id="OUC94873.1"/>
    </source>
</evidence>
<protein>
    <submittedName>
        <fullName evidence="1">Uncharacterized protein</fullName>
    </submittedName>
</protein>
<keyword evidence="2" id="KW-1185">Reference proteome</keyword>
<organism evidence="1 2">
    <name type="scientific">Streptosporangium minutum</name>
    <dbReference type="NCBI Taxonomy" id="569862"/>
    <lineage>
        <taxon>Bacteria</taxon>
        <taxon>Bacillati</taxon>
        <taxon>Actinomycetota</taxon>
        <taxon>Actinomycetes</taxon>
        <taxon>Streptosporangiales</taxon>
        <taxon>Streptosporangiaceae</taxon>
        <taxon>Streptosporangium</taxon>
    </lineage>
</organism>
<dbReference type="Proteomes" id="UP000194761">
    <property type="component" value="Unassembled WGS sequence"/>
</dbReference>
<proteinExistence type="predicted"/>
<reference evidence="1 2" key="1">
    <citation type="submission" date="2017-05" db="EMBL/GenBank/DDBJ databases">
        <title>Biotechnological potential of actinobacteria isolated from South African environments.</title>
        <authorList>
            <person name="Le Roes-Hill M."/>
            <person name="Prins A."/>
            <person name="Durrell K.A."/>
        </authorList>
    </citation>
    <scope>NUCLEOTIDE SEQUENCE [LARGE SCALE GENOMIC DNA]</scope>
    <source>
        <strain evidence="1">M26</strain>
    </source>
</reference>
<name>A0A243RJ12_9ACTN</name>
<gene>
    <name evidence="1" type="ORF">CA984_20740</name>
</gene>
<dbReference type="AlphaFoldDB" id="A0A243RJ12"/>
<accession>A0A243RJ12</accession>